<keyword evidence="1" id="KW-0812">Transmembrane</keyword>
<evidence type="ECO:0000256" key="1">
    <source>
        <dbReference type="SAM" id="Phobius"/>
    </source>
</evidence>
<keyword evidence="3" id="KW-1185">Reference proteome</keyword>
<protein>
    <recommendedName>
        <fullName evidence="4">Secreted protein</fullName>
    </recommendedName>
</protein>
<keyword evidence="1" id="KW-0472">Membrane</keyword>
<name>A0ABU8GJZ5_9ACTN</name>
<evidence type="ECO:0008006" key="4">
    <source>
        <dbReference type="Google" id="ProtNLM"/>
    </source>
</evidence>
<dbReference type="Proteomes" id="UP001365781">
    <property type="component" value="Unassembled WGS sequence"/>
</dbReference>
<evidence type="ECO:0000313" key="3">
    <source>
        <dbReference type="Proteomes" id="UP001365781"/>
    </source>
</evidence>
<keyword evidence="1" id="KW-1133">Transmembrane helix</keyword>
<dbReference type="EMBL" id="JBBAYM010000017">
    <property type="protein sequence ID" value="MEI5612505.1"/>
    <property type="molecule type" value="Genomic_DNA"/>
</dbReference>
<comment type="caution">
    <text evidence="2">The sequence shown here is derived from an EMBL/GenBank/DDBJ whole genome shotgun (WGS) entry which is preliminary data.</text>
</comment>
<feature type="transmembrane region" description="Helical" evidence="1">
    <location>
        <begin position="6"/>
        <end position="26"/>
    </location>
</feature>
<gene>
    <name evidence="2" type="ORF">WB403_25435</name>
</gene>
<accession>A0ABU8GJZ5</accession>
<dbReference type="RefSeq" id="WP_336558346.1">
    <property type="nucleotide sequence ID" value="NZ_JBBAYL010000008.1"/>
</dbReference>
<organism evidence="2 3">
    <name type="scientific">Streptomyces brasiliscabiei</name>
    <dbReference type="NCBI Taxonomy" id="2736302"/>
    <lineage>
        <taxon>Bacteria</taxon>
        <taxon>Bacillati</taxon>
        <taxon>Actinomycetota</taxon>
        <taxon>Actinomycetes</taxon>
        <taxon>Kitasatosporales</taxon>
        <taxon>Streptomycetaceae</taxon>
        <taxon>Streptomyces</taxon>
    </lineage>
</organism>
<evidence type="ECO:0000313" key="2">
    <source>
        <dbReference type="EMBL" id="MEI5612505.1"/>
    </source>
</evidence>
<proteinExistence type="predicted"/>
<reference evidence="2 3" key="1">
    <citation type="submission" date="2024-03" db="EMBL/GenBank/DDBJ databases">
        <title>First Report of Pectobacterium brasiliscabiei causing potato scab in china.</title>
        <authorList>
            <person name="Handique U."/>
        </authorList>
    </citation>
    <scope>NUCLEOTIDE SEQUENCE [LARGE SCALE GENOMIC DNA]</scope>
    <source>
        <strain evidence="2 3">ZRIMU1503</strain>
    </source>
</reference>
<sequence length="91" mass="9534">MTGNGLALWLVIPGSAISTGLILWLLKLLIDASCDTAPAAKPKPAPPVEAVPVWPPFPAPRAHTTTCTGEALTLADVQLHRARHAKPRNAA</sequence>